<dbReference type="NCBIfam" id="NF011494">
    <property type="entry name" value="PRK14902.1"/>
    <property type="match status" value="1"/>
</dbReference>
<evidence type="ECO:0000259" key="14">
    <source>
        <dbReference type="PROSITE" id="PS51686"/>
    </source>
</evidence>
<dbReference type="PROSITE" id="PS51686">
    <property type="entry name" value="SAM_MT_RSMB_NOP"/>
    <property type="match status" value="1"/>
</dbReference>
<dbReference type="InterPro" id="IPR029063">
    <property type="entry name" value="SAM-dependent_MTases_sf"/>
</dbReference>
<dbReference type="GO" id="GO:0003723">
    <property type="term" value="F:RNA binding"/>
    <property type="evidence" value="ECO:0007669"/>
    <property type="project" value="UniProtKB-UniRule"/>
</dbReference>
<dbReference type="NCBIfam" id="TIGR00563">
    <property type="entry name" value="rsmB"/>
    <property type="match status" value="1"/>
</dbReference>
<dbReference type="InterPro" id="IPR006027">
    <property type="entry name" value="NusB_RsmB_TIM44"/>
</dbReference>
<dbReference type="SUPFAM" id="SSF53335">
    <property type="entry name" value="S-adenosyl-L-methionine-dependent methyltransferases"/>
    <property type="match status" value="1"/>
</dbReference>
<evidence type="ECO:0000256" key="13">
    <source>
        <dbReference type="PROSITE-ProRule" id="PRU01023"/>
    </source>
</evidence>
<evidence type="ECO:0000256" key="2">
    <source>
        <dbReference type="ARBA" id="ARBA00004496"/>
    </source>
</evidence>
<dbReference type="Gene3D" id="3.40.50.150">
    <property type="entry name" value="Vaccinia Virus protein VP39"/>
    <property type="match status" value="1"/>
</dbReference>
<evidence type="ECO:0000256" key="3">
    <source>
        <dbReference type="ARBA" id="ARBA00012140"/>
    </source>
</evidence>
<comment type="similarity">
    <text evidence="13">Belongs to the class I-like SAM-binding methyltransferase superfamily. RsmB/NOP family.</text>
</comment>
<feature type="binding site" evidence="13">
    <location>
        <position position="293"/>
    </location>
    <ligand>
        <name>S-adenosyl-L-methionine</name>
        <dbReference type="ChEBI" id="CHEBI:59789"/>
    </ligand>
</feature>
<dbReference type="Gene3D" id="3.30.70.1170">
    <property type="entry name" value="Sun protein, domain 3"/>
    <property type="match status" value="1"/>
</dbReference>
<dbReference type="PANTHER" id="PTHR22807:SF53">
    <property type="entry name" value="RIBOSOMAL RNA SMALL SUBUNIT METHYLTRANSFERASE B-RELATED"/>
    <property type="match status" value="1"/>
</dbReference>
<dbReference type="FunFam" id="3.40.50.150:FF:000257">
    <property type="entry name" value="16S rRNA methyltransferase"/>
    <property type="match status" value="1"/>
</dbReference>
<proteinExistence type="inferred from homology"/>
<comment type="subcellular location">
    <subcellularLocation>
        <location evidence="2">Cytoplasm</location>
    </subcellularLocation>
</comment>
<evidence type="ECO:0000256" key="9">
    <source>
        <dbReference type="ARBA" id="ARBA00022884"/>
    </source>
</evidence>
<dbReference type="Pfam" id="PF01029">
    <property type="entry name" value="NusB"/>
    <property type="match status" value="1"/>
</dbReference>
<dbReference type="InterPro" id="IPR049560">
    <property type="entry name" value="MeTrfase_RsmB-F_NOP2_cat"/>
</dbReference>
<evidence type="ECO:0000256" key="12">
    <source>
        <dbReference type="ARBA" id="ARBA00047283"/>
    </source>
</evidence>
<dbReference type="SUPFAM" id="SSF48013">
    <property type="entry name" value="NusB-like"/>
    <property type="match status" value="1"/>
</dbReference>
<evidence type="ECO:0000256" key="10">
    <source>
        <dbReference type="ARBA" id="ARBA00030399"/>
    </source>
</evidence>
<keyword evidence="6 13" id="KW-0489">Methyltransferase</keyword>
<evidence type="ECO:0000256" key="8">
    <source>
        <dbReference type="ARBA" id="ARBA00022691"/>
    </source>
</evidence>
<feature type="active site" description="Nucleophile" evidence="13">
    <location>
        <position position="391"/>
    </location>
</feature>
<dbReference type="GO" id="GO:0008649">
    <property type="term" value="F:rRNA methyltransferase activity"/>
    <property type="evidence" value="ECO:0007669"/>
    <property type="project" value="InterPro"/>
</dbReference>
<evidence type="ECO:0000256" key="7">
    <source>
        <dbReference type="ARBA" id="ARBA00022679"/>
    </source>
</evidence>
<evidence type="ECO:0000256" key="11">
    <source>
        <dbReference type="ARBA" id="ARBA00031088"/>
    </source>
</evidence>
<comment type="function">
    <text evidence="1">Specifically methylates the cytosine at position 967 (m5C967) of 16S rRNA.</text>
</comment>
<dbReference type="InterPro" id="IPR001678">
    <property type="entry name" value="MeTrfase_RsmB-F_NOP2_dom"/>
</dbReference>
<dbReference type="Pfam" id="PF01189">
    <property type="entry name" value="Methyltr_RsmB-F"/>
    <property type="match status" value="1"/>
</dbReference>
<sequence>MTEKLVDAREIALKILNEVENNGAYANIALAKEINRQTLQGQLSDQDRRFITELIYGTVKTGATLDWMLSCYLSRPLAKVAPIIRNILRLGMYQLFYLEKVPASAACNQAVELTKKYGHAGTVKFVNGVLRNAARSPEKIVYPNREQQPVKYLALRYFHPEWLIERWVKRLGAAACEELCQTNNTVPPLSVRTNTIKIDRDSLLRRLAGEGVVCQASNWTPEGIVCYEHPGFSTLASLQEGLFQVQDESSMLVAHVLDPQPGEFIIDACGAPGGKTTHIAALMNNTGKVLSTDIYEHKLALTRENAERLALTNIETKALDAVNLGTMYPREADRVLVDAPCSGLGVLRRKPDARWRKSEDILRDLPALQAAILASAAQCVKPGGILVYSTCTTEPAENQDIVNTFLQANPAFILETTGQYLPVVKRSEPMIQLWPHTDGVDGFFIARMIRQK</sequence>
<keyword evidence="7 13" id="KW-0808">Transferase</keyword>
<dbReference type="InterPro" id="IPR023267">
    <property type="entry name" value="RCMT"/>
</dbReference>
<dbReference type="PANTHER" id="PTHR22807">
    <property type="entry name" value="NOP2 YEAST -RELATED NOL1/NOP2/FMU SUN DOMAIN-CONTAINING"/>
    <property type="match status" value="1"/>
</dbReference>
<dbReference type="Proteomes" id="UP000049855">
    <property type="component" value="Unassembled WGS sequence"/>
</dbReference>
<dbReference type="Pfam" id="PF22458">
    <property type="entry name" value="RsmF-B_ferredox"/>
    <property type="match status" value="1"/>
</dbReference>
<evidence type="ECO:0000256" key="5">
    <source>
        <dbReference type="ARBA" id="ARBA00022552"/>
    </source>
</evidence>
<protein>
    <recommendedName>
        <fullName evidence="3">16S rRNA (cytosine(967)-C(5))-methyltransferase</fullName>
        <ecNumber evidence="3">2.1.1.176</ecNumber>
    </recommendedName>
    <alternativeName>
        <fullName evidence="10">16S rRNA m5C967 methyltransferase</fullName>
    </alternativeName>
    <alternativeName>
        <fullName evidence="11">rRNA (cytosine-C(5)-)-methyltransferase RsmB</fullName>
    </alternativeName>
</protein>
<keyword evidence="16" id="KW-1185">Reference proteome</keyword>
<dbReference type="Gene3D" id="1.10.940.10">
    <property type="entry name" value="NusB-like"/>
    <property type="match status" value="1"/>
</dbReference>
<organism evidence="15 16">
    <name type="scientific">Sporomusa ovata</name>
    <dbReference type="NCBI Taxonomy" id="2378"/>
    <lineage>
        <taxon>Bacteria</taxon>
        <taxon>Bacillati</taxon>
        <taxon>Bacillota</taxon>
        <taxon>Negativicutes</taxon>
        <taxon>Selenomonadales</taxon>
        <taxon>Sporomusaceae</taxon>
        <taxon>Sporomusa</taxon>
    </lineage>
</organism>
<evidence type="ECO:0000256" key="4">
    <source>
        <dbReference type="ARBA" id="ARBA00022490"/>
    </source>
</evidence>
<dbReference type="PRINTS" id="PR02008">
    <property type="entry name" value="RCMTFAMILY"/>
</dbReference>
<dbReference type="CDD" id="cd02440">
    <property type="entry name" value="AdoMet_MTases"/>
    <property type="match status" value="1"/>
</dbReference>
<evidence type="ECO:0000256" key="1">
    <source>
        <dbReference type="ARBA" id="ARBA00002724"/>
    </source>
</evidence>
<dbReference type="GO" id="GO:0006355">
    <property type="term" value="P:regulation of DNA-templated transcription"/>
    <property type="evidence" value="ECO:0007669"/>
    <property type="project" value="InterPro"/>
</dbReference>
<evidence type="ECO:0000313" key="15">
    <source>
        <dbReference type="EMBL" id="CQR74577.1"/>
    </source>
</evidence>
<keyword evidence="8 13" id="KW-0949">S-adenosyl-L-methionine</keyword>
<comment type="catalytic activity">
    <reaction evidence="12">
        <text>cytidine(967) in 16S rRNA + S-adenosyl-L-methionine = 5-methylcytidine(967) in 16S rRNA + S-adenosyl-L-homocysteine + H(+)</text>
        <dbReference type="Rhea" id="RHEA:42748"/>
        <dbReference type="Rhea" id="RHEA-COMP:10219"/>
        <dbReference type="Rhea" id="RHEA-COMP:10220"/>
        <dbReference type="ChEBI" id="CHEBI:15378"/>
        <dbReference type="ChEBI" id="CHEBI:57856"/>
        <dbReference type="ChEBI" id="CHEBI:59789"/>
        <dbReference type="ChEBI" id="CHEBI:74483"/>
        <dbReference type="ChEBI" id="CHEBI:82748"/>
        <dbReference type="EC" id="2.1.1.176"/>
    </reaction>
</comment>
<name>A0A0U1L4E2_9FIRM</name>
<keyword evidence="4" id="KW-0963">Cytoplasm</keyword>
<dbReference type="EC" id="2.1.1.176" evidence="3"/>
<dbReference type="AlphaFoldDB" id="A0A0U1L4E2"/>
<feature type="binding site" evidence="13">
    <location>
        <position position="320"/>
    </location>
    <ligand>
        <name>S-adenosyl-L-methionine</name>
        <dbReference type="ChEBI" id="CHEBI:59789"/>
    </ligand>
</feature>
<dbReference type="InterPro" id="IPR004573">
    <property type="entry name" value="rRNA_ssu_MeTfrase_B"/>
</dbReference>
<accession>A0A0U1L4E2</accession>
<keyword evidence="9 13" id="KW-0694">RNA-binding</keyword>
<gene>
    <name evidence="15" type="ORF">SpAn4DRAFT_1039</name>
</gene>
<dbReference type="InterPro" id="IPR054728">
    <property type="entry name" value="RsmB-like_ferredoxin"/>
</dbReference>
<dbReference type="InterPro" id="IPR035926">
    <property type="entry name" value="NusB-like_sf"/>
</dbReference>
<dbReference type="GO" id="GO:0005737">
    <property type="term" value="C:cytoplasm"/>
    <property type="evidence" value="ECO:0007669"/>
    <property type="project" value="UniProtKB-SubCell"/>
</dbReference>
<evidence type="ECO:0000313" key="16">
    <source>
        <dbReference type="Proteomes" id="UP000049855"/>
    </source>
</evidence>
<feature type="binding site" evidence="13">
    <location>
        <position position="338"/>
    </location>
    <ligand>
        <name>S-adenosyl-L-methionine</name>
        <dbReference type="ChEBI" id="CHEBI:59789"/>
    </ligand>
</feature>
<keyword evidence="5" id="KW-0698">rRNA processing</keyword>
<dbReference type="EMBL" id="CTRP01000014">
    <property type="protein sequence ID" value="CQR74577.1"/>
    <property type="molecule type" value="Genomic_DNA"/>
</dbReference>
<comment type="caution">
    <text evidence="13">Lacks conserved residue(s) required for the propagation of feature annotation.</text>
</comment>
<feature type="domain" description="SAM-dependent MTase RsmB/NOP-type" evidence="14">
    <location>
        <begin position="179"/>
        <end position="451"/>
    </location>
</feature>
<reference evidence="16" key="1">
    <citation type="submission" date="2015-03" db="EMBL/GenBank/DDBJ databases">
        <authorList>
            <person name="Nijsse Bart"/>
        </authorList>
    </citation>
    <scope>NUCLEOTIDE SEQUENCE [LARGE SCALE GENOMIC DNA]</scope>
</reference>
<evidence type="ECO:0000256" key="6">
    <source>
        <dbReference type="ARBA" id="ARBA00022603"/>
    </source>
</evidence>